<evidence type="ECO:0000313" key="3">
    <source>
        <dbReference type="Proteomes" id="UP001595923"/>
    </source>
</evidence>
<dbReference type="Proteomes" id="UP001595923">
    <property type="component" value="Unassembled WGS sequence"/>
</dbReference>
<gene>
    <name evidence="2" type="ORF">ACFO4E_07380</name>
</gene>
<dbReference type="RefSeq" id="WP_378572293.1">
    <property type="nucleotide sequence ID" value="NZ_JBHSFQ010000005.1"/>
</dbReference>
<feature type="transmembrane region" description="Helical" evidence="1">
    <location>
        <begin position="168"/>
        <end position="187"/>
    </location>
</feature>
<accession>A0ABV9DRZ0</accession>
<dbReference type="EMBL" id="JBHSFQ010000005">
    <property type="protein sequence ID" value="MFC4561674.1"/>
    <property type="molecule type" value="Genomic_DNA"/>
</dbReference>
<name>A0ABV9DRZ0_9ACTN</name>
<organism evidence="2 3">
    <name type="scientific">Nocardiopsis mangrovi</name>
    <dbReference type="NCBI Taxonomy" id="1179818"/>
    <lineage>
        <taxon>Bacteria</taxon>
        <taxon>Bacillati</taxon>
        <taxon>Actinomycetota</taxon>
        <taxon>Actinomycetes</taxon>
        <taxon>Streptosporangiales</taxon>
        <taxon>Nocardiopsidaceae</taxon>
        <taxon>Nocardiopsis</taxon>
    </lineage>
</organism>
<feature type="transmembrane region" description="Helical" evidence="1">
    <location>
        <begin position="127"/>
        <end position="148"/>
    </location>
</feature>
<keyword evidence="1" id="KW-0812">Transmembrane</keyword>
<keyword evidence="1" id="KW-0472">Membrane</keyword>
<evidence type="ECO:0000256" key="1">
    <source>
        <dbReference type="SAM" id="Phobius"/>
    </source>
</evidence>
<keyword evidence="1" id="KW-1133">Transmembrane helix</keyword>
<protein>
    <submittedName>
        <fullName evidence="2">Uncharacterized protein</fullName>
    </submittedName>
</protein>
<keyword evidence="3" id="KW-1185">Reference proteome</keyword>
<comment type="caution">
    <text evidence="2">The sequence shown here is derived from an EMBL/GenBank/DDBJ whole genome shotgun (WGS) entry which is preliminary data.</text>
</comment>
<sequence length="208" mass="22848">MNSDSGAADGRRLRPFRRHEVLHRTLYTIEHRGPDGGRVRYTVDVDVSRDEGAAELYADGLRQAKGDPPVSFPVPGGVIDVDISLYGIRRMHLVLDDGSERRLGPVSGSLEDLRGRLHRRRPRLSRAIGWLAIGILVVNLVLAVPQALEMVTGIPKIAALTGSFTSPVDLPTWLNFTLLLSGALAGVERVLTLRSNRVLDVETLWTGF</sequence>
<reference evidence="3" key="1">
    <citation type="journal article" date="2019" name="Int. J. Syst. Evol. Microbiol.">
        <title>The Global Catalogue of Microorganisms (GCM) 10K type strain sequencing project: providing services to taxonomists for standard genome sequencing and annotation.</title>
        <authorList>
            <consortium name="The Broad Institute Genomics Platform"/>
            <consortium name="The Broad Institute Genome Sequencing Center for Infectious Disease"/>
            <person name="Wu L."/>
            <person name="Ma J."/>
        </authorList>
    </citation>
    <scope>NUCLEOTIDE SEQUENCE [LARGE SCALE GENOMIC DNA]</scope>
    <source>
        <strain evidence="3">XZYJ18</strain>
    </source>
</reference>
<proteinExistence type="predicted"/>
<evidence type="ECO:0000313" key="2">
    <source>
        <dbReference type="EMBL" id="MFC4561674.1"/>
    </source>
</evidence>